<comment type="caution">
    <text evidence="2">The sequence shown here is derived from an EMBL/GenBank/DDBJ whole genome shotgun (WGS) entry which is preliminary data.</text>
</comment>
<dbReference type="Gene3D" id="1.10.510.10">
    <property type="entry name" value="Transferase(Phosphotransferase) domain 1"/>
    <property type="match status" value="1"/>
</dbReference>
<dbReference type="InterPro" id="IPR050167">
    <property type="entry name" value="Ser_Thr_protein_kinase"/>
</dbReference>
<feature type="domain" description="Protein kinase" evidence="1">
    <location>
        <begin position="41"/>
        <end position="306"/>
    </location>
</feature>
<dbReference type="PANTHER" id="PTHR23257:SF963">
    <property type="entry name" value="AT08303P"/>
    <property type="match status" value="1"/>
</dbReference>
<name>A0ABN7UNF1_GIGMA</name>
<keyword evidence="3" id="KW-1185">Reference proteome</keyword>
<dbReference type="PRINTS" id="PR00109">
    <property type="entry name" value="TYRKINASE"/>
</dbReference>
<evidence type="ECO:0000313" key="3">
    <source>
        <dbReference type="Proteomes" id="UP000789901"/>
    </source>
</evidence>
<reference evidence="2 3" key="1">
    <citation type="submission" date="2021-06" db="EMBL/GenBank/DDBJ databases">
        <authorList>
            <person name="Kallberg Y."/>
            <person name="Tangrot J."/>
            <person name="Rosling A."/>
        </authorList>
    </citation>
    <scope>NUCLEOTIDE SEQUENCE [LARGE SCALE GENOMIC DNA]</scope>
    <source>
        <strain evidence="2 3">120-4 pot B 10/14</strain>
    </source>
</reference>
<gene>
    <name evidence="2" type="ORF">GMARGA_LOCUS7963</name>
</gene>
<organism evidence="2 3">
    <name type="scientific">Gigaspora margarita</name>
    <dbReference type="NCBI Taxonomy" id="4874"/>
    <lineage>
        <taxon>Eukaryota</taxon>
        <taxon>Fungi</taxon>
        <taxon>Fungi incertae sedis</taxon>
        <taxon>Mucoromycota</taxon>
        <taxon>Glomeromycotina</taxon>
        <taxon>Glomeromycetes</taxon>
        <taxon>Diversisporales</taxon>
        <taxon>Gigasporaceae</taxon>
        <taxon>Gigaspora</taxon>
    </lineage>
</organism>
<protein>
    <submittedName>
        <fullName evidence="2">24189_t:CDS:1</fullName>
    </submittedName>
</protein>
<dbReference type="Proteomes" id="UP000789901">
    <property type="component" value="Unassembled WGS sequence"/>
</dbReference>
<evidence type="ECO:0000313" key="2">
    <source>
        <dbReference type="EMBL" id="CAG8623426.1"/>
    </source>
</evidence>
<dbReference type="SUPFAM" id="SSF56112">
    <property type="entry name" value="Protein kinase-like (PK-like)"/>
    <property type="match status" value="1"/>
</dbReference>
<dbReference type="InterPro" id="IPR001245">
    <property type="entry name" value="Ser-Thr/Tyr_kinase_cat_dom"/>
</dbReference>
<dbReference type="Pfam" id="PF07714">
    <property type="entry name" value="PK_Tyr_Ser-Thr"/>
    <property type="match status" value="1"/>
</dbReference>
<dbReference type="EMBL" id="CAJVQB010003983">
    <property type="protein sequence ID" value="CAG8623426.1"/>
    <property type="molecule type" value="Genomic_DNA"/>
</dbReference>
<evidence type="ECO:0000259" key="1">
    <source>
        <dbReference type="PROSITE" id="PS50011"/>
    </source>
</evidence>
<proteinExistence type="predicted"/>
<dbReference type="PROSITE" id="PS50011">
    <property type="entry name" value="PROTEIN_KINASE_DOM"/>
    <property type="match status" value="1"/>
</dbReference>
<dbReference type="InterPro" id="IPR011009">
    <property type="entry name" value="Kinase-like_dom_sf"/>
</dbReference>
<dbReference type="PANTHER" id="PTHR23257">
    <property type="entry name" value="SERINE-THREONINE PROTEIN KINASE"/>
    <property type="match status" value="1"/>
</dbReference>
<sequence length="408" mass="46924">MTNSITLSIKYKRISNLTKKCNKCGFRRRHKDTNSLHCVYCDLSSKIPQSGSELVDNFVKNTFIAPGASNKVVLKCLKNSKHITSNFLNELEIYNKCIKSARYDDEHLIKYSGITKDPKTEDFIIIMEFIENGDLHHFLLKNINSLTWLKRLEMLKGIAHGLAKIHRKQIIHRDFHSGNILINNNHEVAISDFGISMSENESLDDNEIYGVIPYIAPEVLKGGKFTAASDVYSLGMIIWELTCGCRPFSDRIHDEYLILDILDGLRPKIIYNTPQLFIDLMEMCWDADQFKRPATEKLMSDINYALNENKYKFSEIPCINLIQNHNPRAIYTSRPMSSLIKIAQRMQSNSLNNIIFGMKIKNTSFKLIKSSITYKLSILTETSYLTGPINIINNDYVSREIFLNIMNQ</sequence>
<dbReference type="InterPro" id="IPR000719">
    <property type="entry name" value="Prot_kinase_dom"/>
</dbReference>
<accession>A0ABN7UNF1</accession>